<dbReference type="InterPro" id="IPR020843">
    <property type="entry name" value="ER"/>
</dbReference>
<organism evidence="4 5">
    <name type="scientific">Ruegeria meonggei</name>
    <dbReference type="NCBI Taxonomy" id="1446476"/>
    <lineage>
        <taxon>Bacteria</taxon>
        <taxon>Pseudomonadati</taxon>
        <taxon>Pseudomonadota</taxon>
        <taxon>Alphaproteobacteria</taxon>
        <taxon>Rhodobacterales</taxon>
        <taxon>Roseobacteraceae</taxon>
        <taxon>Ruegeria</taxon>
    </lineage>
</organism>
<dbReference type="PANTHER" id="PTHR48106">
    <property type="entry name" value="QUINONE OXIDOREDUCTASE PIG3-RELATED"/>
    <property type="match status" value="1"/>
</dbReference>
<evidence type="ECO:0000256" key="2">
    <source>
        <dbReference type="ARBA" id="ARBA00023002"/>
    </source>
</evidence>
<dbReference type="PANTHER" id="PTHR48106:SF13">
    <property type="entry name" value="QUINONE OXIDOREDUCTASE-RELATED"/>
    <property type="match status" value="1"/>
</dbReference>
<dbReference type="OrthoDB" id="9805883at2"/>
<dbReference type="GO" id="GO:0005829">
    <property type="term" value="C:cytosol"/>
    <property type="evidence" value="ECO:0007669"/>
    <property type="project" value="TreeGrafter"/>
</dbReference>
<dbReference type="Proteomes" id="UP000193778">
    <property type="component" value="Unassembled WGS sequence"/>
</dbReference>
<dbReference type="SUPFAM" id="SSF51735">
    <property type="entry name" value="NAD(P)-binding Rossmann-fold domains"/>
    <property type="match status" value="1"/>
</dbReference>
<evidence type="ECO:0000256" key="1">
    <source>
        <dbReference type="ARBA" id="ARBA00022857"/>
    </source>
</evidence>
<name>A0A1X6YWX0_9RHOB</name>
<dbReference type="EMBL" id="FWFP01000003">
    <property type="protein sequence ID" value="SLN33652.1"/>
    <property type="molecule type" value="Genomic_DNA"/>
</dbReference>
<dbReference type="RefSeq" id="WP_085821978.1">
    <property type="nucleotide sequence ID" value="NZ_FWFP01000003.1"/>
</dbReference>
<keyword evidence="5" id="KW-1185">Reference proteome</keyword>
<dbReference type="Gene3D" id="3.90.180.10">
    <property type="entry name" value="Medium-chain alcohol dehydrogenases, catalytic domain"/>
    <property type="match status" value="1"/>
</dbReference>
<dbReference type="SMART" id="SM00829">
    <property type="entry name" value="PKS_ER"/>
    <property type="match status" value="1"/>
</dbReference>
<evidence type="ECO:0000259" key="3">
    <source>
        <dbReference type="SMART" id="SM00829"/>
    </source>
</evidence>
<dbReference type="InterPro" id="IPR011032">
    <property type="entry name" value="GroES-like_sf"/>
</dbReference>
<evidence type="ECO:0000313" key="5">
    <source>
        <dbReference type="Proteomes" id="UP000193778"/>
    </source>
</evidence>
<dbReference type="GO" id="GO:0070402">
    <property type="term" value="F:NADPH binding"/>
    <property type="evidence" value="ECO:0007669"/>
    <property type="project" value="TreeGrafter"/>
</dbReference>
<dbReference type="EC" id="1.6.5.5" evidence="4"/>
<dbReference type="InterPro" id="IPR036291">
    <property type="entry name" value="NAD(P)-bd_dom_sf"/>
</dbReference>
<proteinExistence type="predicted"/>
<dbReference type="Gene3D" id="3.40.50.720">
    <property type="entry name" value="NAD(P)-binding Rossmann-like Domain"/>
    <property type="match status" value="1"/>
</dbReference>
<gene>
    <name evidence="4" type="primary">qorA_2</name>
    <name evidence="4" type="ORF">RUM8411_01451</name>
</gene>
<reference evidence="5" key="1">
    <citation type="submission" date="2017-03" db="EMBL/GenBank/DDBJ databases">
        <authorList>
            <person name="Rodrigo-Torres L."/>
            <person name="Arahal R.D."/>
            <person name="Lucena T."/>
        </authorList>
    </citation>
    <scope>NUCLEOTIDE SEQUENCE [LARGE SCALE GENOMIC DNA]</scope>
    <source>
        <strain evidence="5">CECT 8411</strain>
    </source>
</reference>
<feature type="domain" description="Enoyl reductase (ER)" evidence="3">
    <location>
        <begin position="14"/>
        <end position="324"/>
    </location>
</feature>
<dbReference type="InterPro" id="IPR013154">
    <property type="entry name" value="ADH-like_N"/>
</dbReference>
<protein>
    <submittedName>
        <fullName evidence="4">Quinone oxidoreductase 1</fullName>
        <ecNumber evidence="4">1.6.5.5</ecNumber>
    </submittedName>
</protein>
<dbReference type="FunFam" id="3.40.50.720:FF:000053">
    <property type="entry name" value="Quinone oxidoreductase 1"/>
    <property type="match status" value="1"/>
</dbReference>
<dbReference type="GO" id="GO:0003960">
    <property type="term" value="F:quinone reductase (NADPH) activity"/>
    <property type="evidence" value="ECO:0007669"/>
    <property type="project" value="UniProtKB-EC"/>
</dbReference>
<accession>A0A1X6YWX0</accession>
<evidence type="ECO:0000313" key="4">
    <source>
        <dbReference type="EMBL" id="SLN33652.1"/>
    </source>
</evidence>
<keyword evidence="1" id="KW-0521">NADP</keyword>
<dbReference type="SUPFAM" id="SSF50129">
    <property type="entry name" value="GroES-like"/>
    <property type="match status" value="1"/>
</dbReference>
<dbReference type="GO" id="GO:0035925">
    <property type="term" value="F:mRNA 3'-UTR AU-rich region binding"/>
    <property type="evidence" value="ECO:0007669"/>
    <property type="project" value="TreeGrafter"/>
</dbReference>
<dbReference type="Pfam" id="PF08240">
    <property type="entry name" value="ADH_N"/>
    <property type="match status" value="1"/>
</dbReference>
<dbReference type="CDD" id="cd05286">
    <property type="entry name" value="QOR2"/>
    <property type="match status" value="1"/>
</dbReference>
<dbReference type="InterPro" id="IPR047618">
    <property type="entry name" value="QOR-like"/>
</dbReference>
<dbReference type="Pfam" id="PF00107">
    <property type="entry name" value="ADH_zinc_N"/>
    <property type="match status" value="1"/>
</dbReference>
<keyword evidence="2 4" id="KW-0560">Oxidoreductase</keyword>
<dbReference type="InterPro" id="IPR013149">
    <property type="entry name" value="ADH-like_C"/>
</dbReference>
<sequence>MSQTTHAFQYGEYGNPDVLTWDEVPLNEPTSDEVQIRHTAVGVNFLDIYQRKGADRSLAFPARIGVEAVGRIEAVGDAQTRFASGDRVAYVGGAPGSYSLGRNISAGRVIKLPDWIEDDLAAALMFKGITVEYLINRCVAVNQNQTVLFHAAAGGVGSLACQWLHAKGATVIGTVGSEEKIEQALANGCDHVLLSDDPEFVTKLRDLTGGVDVVFDSIGQATFTNSLDSLRPRGTMVSFGAASGAPRELDVSDLVSRGSLFLTRPSIAHYTSDPEEFQIAADTLFKAVQDGAIRQPQITRLPIREARQAHTLMEARKTTGSLVLMP</sequence>
<dbReference type="AlphaFoldDB" id="A0A1X6YWX0"/>